<gene>
    <name evidence="1" type="ordered locus">Rru_A0400</name>
</gene>
<dbReference type="eggNOG" id="COG3118">
    <property type="taxonomic scope" value="Bacteria"/>
</dbReference>
<dbReference type="STRING" id="269796.Rru_A0400"/>
<dbReference type="RefSeq" id="WP_011388159.1">
    <property type="nucleotide sequence ID" value="NC_007643.1"/>
</dbReference>
<accession>Q2RXE0</accession>
<dbReference type="Proteomes" id="UP000001929">
    <property type="component" value="Chromosome"/>
</dbReference>
<sequence>MASKRTVNAQNLEALGAPRLAALMIDITKGNAVARRRLRLELAGETSPKEVAREVRKRLATLARSRSFVDWQGVRALAADLETQRRAIVETVAVADPKEALDLLWLLLDLAPSVYERCGESNGMIGSVFDEAGGDLGPLAARARPNPLALADRVYGALVSDDYGQFDGLIRTLAPVLEASGLERLKRLMVALSQRPIDRPAQKKRGDIGRSSLASTHAVDVVESRRVRIARYALQEIADVLGDADAFIAQFDEETRKVPGIAADIASRLLAAGRAEEALQRLEVARPAPASRDWPDFSWEDAQIAVLEDLGRTDEAQAVRWECFQRSLSAPHLRDYLKRLPDFEDVEVEERALDHVQAAPSMIRALAFLVAWPALTRAASLVVARSEDLDGNQYDFLPHAADALAAKFPLASTLILRALIDESLTKGRATRYKHAARHLCDCASLAASIPKDGAVEPHEAYVARLRREHGRKTAFWALVG</sequence>
<dbReference type="HOGENOM" id="CLU_044682_0_0_5"/>
<protein>
    <submittedName>
        <fullName evidence="1">Uncharacterized protein</fullName>
    </submittedName>
</protein>
<keyword evidence="2" id="KW-1185">Reference proteome</keyword>
<reference evidence="1 2" key="1">
    <citation type="journal article" date="2011" name="Stand. Genomic Sci.">
        <title>Complete genome sequence of Rhodospirillum rubrum type strain (S1).</title>
        <authorList>
            <person name="Munk A.C."/>
            <person name="Copeland A."/>
            <person name="Lucas S."/>
            <person name="Lapidus A."/>
            <person name="Del Rio T.G."/>
            <person name="Barry K."/>
            <person name="Detter J.C."/>
            <person name="Hammon N."/>
            <person name="Israni S."/>
            <person name="Pitluck S."/>
            <person name="Brettin T."/>
            <person name="Bruce D."/>
            <person name="Han C."/>
            <person name="Tapia R."/>
            <person name="Gilna P."/>
            <person name="Schmutz J."/>
            <person name="Larimer F."/>
            <person name="Land M."/>
            <person name="Kyrpides N.C."/>
            <person name="Mavromatis K."/>
            <person name="Richardson P."/>
            <person name="Rohde M."/>
            <person name="Goker M."/>
            <person name="Klenk H.P."/>
            <person name="Zhang Y."/>
            <person name="Roberts G.P."/>
            <person name="Reslewic S."/>
            <person name="Schwartz D.C."/>
        </authorList>
    </citation>
    <scope>NUCLEOTIDE SEQUENCE [LARGE SCALE GENOMIC DNA]</scope>
    <source>
        <strain evidence="2">ATCC 11170 / ATH 1.1.1 / DSM 467 / LMG 4362 / NCIMB 8255 / S1</strain>
    </source>
</reference>
<dbReference type="PATRIC" id="fig|269796.9.peg.457"/>
<dbReference type="KEGG" id="rru:Rru_A0400"/>
<dbReference type="EnsemblBacteria" id="ABC21205">
    <property type="protein sequence ID" value="ABC21205"/>
    <property type="gene ID" value="Rru_A0400"/>
</dbReference>
<dbReference type="Pfam" id="PF21810">
    <property type="entry name" value="DUF6880"/>
    <property type="match status" value="1"/>
</dbReference>
<organism evidence="1 2">
    <name type="scientific">Rhodospirillum rubrum (strain ATCC 11170 / ATH 1.1.1 / DSM 467 / LMG 4362 / NCIMB 8255 / S1)</name>
    <dbReference type="NCBI Taxonomy" id="269796"/>
    <lineage>
        <taxon>Bacteria</taxon>
        <taxon>Pseudomonadati</taxon>
        <taxon>Pseudomonadota</taxon>
        <taxon>Alphaproteobacteria</taxon>
        <taxon>Rhodospirillales</taxon>
        <taxon>Rhodospirillaceae</taxon>
        <taxon>Rhodospirillum</taxon>
    </lineage>
</organism>
<proteinExistence type="predicted"/>
<dbReference type="EMBL" id="CP000230">
    <property type="protein sequence ID" value="ABC21205.1"/>
    <property type="molecule type" value="Genomic_DNA"/>
</dbReference>
<name>Q2RXE0_RHORT</name>
<evidence type="ECO:0000313" key="2">
    <source>
        <dbReference type="Proteomes" id="UP000001929"/>
    </source>
</evidence>
<evidence type="ECO:0000313" key="1">
    <source>
        <dbReference type="EMBL" id="ABC21205.1"/>
    </source>
</evidence>
<dbReference type="AlphaFoldDB" id="Q2RXE0"/>
<dbReference type="InterPro" id="IPR049245">
    <property type="entry name" value="DUF6880"/>
</dbReference>